<dbReference type="SUPFAM" id="SSF50494">
    <property type="entry name" value="Trypsin-like serine proteases"/>
    <property type="match status" value="1"/>
</dbReference>
<comment type="catalytic activity">
    <reaction evidence="1">
        <text>Preferential cleavage: Arg-|-Xaa, Lys-|-Xaa.</text>
        <dbReference type="EC" id="3.4.21.10"/>
    </reaction>
</comment>
<evidence type="ECO:0000256" key="3">
    <source>
        <dbReference type="ARBA" id="ARBA00017161"/>
    </source>
</evidence>
<evidence type="ECO:0000256" key="1">
    <source>
        <dbReference type="ARBA" id="ARBA00001656"/>
    </source>
</evidence>
<dbReference type="Proteomes" id="UP000575029">
    <property type="component" value="Unassembled WGS sequence"/>
</dbReference>
<dbReference type="EMBL" id="VZRM01008483">
    <property type="protein sequence ID" value="NWV43370.1"/>
    <property type="molecule type" value="Genomic_DNA"/>
</dbReference>
<dbReference type="GO" id="GO:0007340">
    <property type="term" value="P:acrosome reaction"/>
    <property type="evidence" value="ECO:0007669"/>
    <property type="project" value="TreeGrafter"/>
</dbReference>
<keyword evidence="7" id="KW-1015">Disulfide bond</keyword>
<evidence type="ECO:0000256" key="4">
    <source>
        <dbReference type="ARBA" id="ARBA00022670"/>
    </source>
</evidence>
<dbReference type="PROSITE" id="PS00135">
    <property type="entry name" value="TRYPSIN_SER"/>
    <property type="match status" value="1"/>
</dbReference>
<keyword evidence="5" id="KW-0378">Hydrolase</keyword>
<dbReference type="SMART" id="SM00020">
    <property type="entry name" value="Tryp_SPc"/>
    <property type="match status" value="1"/>
</dbReference>
<dbReference type="Gene3D" id="2.40.10.10">
    <property type="entry name" value="Trypsin-like serine proteases"/>
    <property type="match status" value="2"/>
</dbReference>
<sequence>AELRRIKKLLCHEDYKRRDMSYDIAMLQLNKPVQCSPYIQLACVADPILGVYVSQQHNCWVAGWGATTAKYQETPSDHLQEAKVNIINLQLCNSSYWYAGGIHPYNLCAGYPQGTIDTCKGDSGGPLMCQDSNTDWWVVGVTSWGRGCGRARRPGVYTSTQYFYSWILRCMG</sequence>
<dbReference type="InterPro" id="IPR043504">
    <property type="entry name" value="Peptidase_S1_PA_chymotrypsin"/>
</dbReference>
<dbReference type="GO" id="GO:0004252">
    <property type="term" value="F:serine-type endopeptidase activity"/>
    <property type="evidence" value="ECO:0007669"/>
    <property type="project" value="InterPro"/>
</dbReference>
<evidence type="ECO:0000256" key="5">
    <source>
        <dbReference type="ARBA" id="ARBA00022801"/>
    </source>
</evidence>
<evidence type="ECO:0000256" key="6">
    <source>
        <dbReference type="ARBA" id="ARBA00022825"/>
    </source>
</evidence>
<dbReference type="PROSITE" id="PS50240">
    <property type="entry name" value="TRYPSIN_DOM"/>
    <property type="match status" value="1"/>
</dbReference>
<keyword evidence="11" id="KW-1185">Reference proteome</keyword>
<evidence type="ECO:0000256" key="2">
    <source>
        <dbReference type="ARBA" id="ARBA00012050"/>
    </source>
</evidence>
<dbReference type="AlphaFoldDB" id="A0A7K6EW94"/>
<feature type="domain" description="Peptidase S1" evidence="9">
    <location>
        <begin position="1"/>
        <end position="172"/>
    </location>
</feature>
<comment type="caution">
    <text evidence="10">The sequence shown here is derived from an EMBL/GenBank/DDBJ whole genome shotgun (WGS) entry which is preliminary data.</text>
</comment>
<dbReference type="PRINTS" id="PR00722">
    <property type="entry name" value="CHYMOTRYPSIN"/>
</dbReference>
<dbReference type="InterPro" id="IPR001314">
    <property type="entry name" value="Peptidase_S1A"/>
</dbReference>
<comment type="similarity">
    <text evidence="8">Belongs to the peptidase S1 family. CLIP subfamily.</text>
</comment>
<evidence type="ECO:0000256" key="7">
    <source>
        <dbReference type="ARBA" id="ARBA00023157"/>
    </source>
</evidence>
<dbReference type="PANTHER" id="PTHR24252">
    <property type="entry name" value="ACROSIN-RELATED"/>
    <property type="match status" value="1"/>
</dbReference>
<dbReference type="PANTHER" id="PTHR24252:SF8">
    <property type="entry name" value="ACROSIN"/>
    <property type="match status" value="1"/>
</dbReference>
<evidence type="ECO:0000256" key="8">
    <source>
        <dbReference type="ARBA" id="ARBA00024195"/>
    </source>
</evidence>
<dbReference type="InterPro" id="IPR001254">
    <property type="entry name" value="Trypsin_dom"/>
</dbReference>
<protein>
    <recommendedName>
        <fullName evidence="3">Acrosin</fullName>
        <ecNumber evidence="2">3.4.21.10</ecNumber>
    </recommendedName>
</protein>
<feature type="non-terminal residue" evidence="10">
    <location>
        <position position="1"/>
    </location>
</feature>
<evidence type="ECO:0000313" key="10">
    <source>
        <dbReference type="EMBL" id="NWV43370.1"/>
    </source>
</evidence>
<dbReference type="Pfam" id="PF00089">
    <property type="entry name" value="Trypsin"/>
    <property type="match status" value="1"/>
</dbReference>
<dbReference type="EC" id="3.4.21.10" evidence="2"/>
<gene>
    <name evidence="10" type="primary">Acr_12</name>
    <name evidence="10" type="ORF">GRAPIC_R03886</name>
</gene>
<accession>A0A7K6EW94</accession>
<proteinExistence type="inferred from homology"/>
<evidence type="ECO:0000313" key="11">
    <source>
        <dbReference type="Proteomes" id="UP000575029"/>
    </source>
</evidence>
<evidence type="ECO:0000259" key="9">
    <source>
        <dbReference type="PROSITE" id="PS50240"/>
    </source>
</evidence>
<keyword evidence="4" id="KW-0645">Protease</keyword>
<dbReference type="InterPro" id="IPR033116">
    <property type="entry name" value="TRYPSIN_SER"/>
</dbReference>
<dbReference type="CDD" id="cd00190">
    <property type="entry name" value="Tryp_SPc"/>
    <property type="match status" value="1"/>
</dbReference>
<dbReference type="FunFam" id="2.40.10.10:FF:000002">
    <property type="entry name" value="Transmembrane protease serine"/>
    <property type="match status" value="1"/>
</dbReference>
<keyword evidence="6" id="KW-0720">Serine protease</keyword>
<organism evidence="10 11">
    <name type="scientific">Grantiella picta</name>
    <dbReference type="NCBI Taxonomy" id="266360"/>
    <lineage>
        <taxon>Eukaryota</taxon>
        <taxon>Metazoa</taxon>
        <taxon>Chordata</taxon>
        <taxon>Craniata</taxon>
        <taxon>Vertebrata</taxon>
        <taxon>Euteleostomi</taxon>
        <taxon>Archelosauria</taxon>
        <taxon>Archosauria</taxon>
        <taxon>Dinosauria</taxon>
        <taxon>Saurischia</taxon>
        <taxon>Theropoda</taxon>
        <taxon>Coelurosauria</taxon>
        <taxon>Aves</taxon>
        <taxon>Neognathae</taxon>
        <taxon>Neoaves</taxon>
        <taxon>Telluraves</taxon>
        <taxon>Australaves</taxon>
        <taxon>Passeriformes</taxon>
        <taxon>Meliphagoidea</taxon>
        <taxon>Meliphagidae</taxon>
        <taxon>Grantiella</taxon>
    </lineage>
</organism>
<feature type="non-terminal residue" evidence="10">
    <location>
        <position position="172"/>
    </location>
</feature>
<name>A0A7K6EW94_9PASS</name>
<dbReference type="GO" id="GO:0006508">
    <property type="term" value="P:proteolysis"/>
    <property type="evidence" value="ECO:0007669"/>
    <property type="project" value="UniProtKB-KW"/>
</dbReference>
<dbReference type="InterPro" id="IPR009003">
    <property type="entry name" value="Peptidase_S1_PA"/>
</dbReference>
<reference evidence="10 11" key="1">
    <citation type="submission" date="2019-09" db="EMBL/GenBank/DDBJ databases">
        <title>Bird 10,000 Genomes (B10K) Project - Family phase.</title>
        <authorList>
            <person name="Zhang G."/>
        </authorList>
    </citation>
    <scope>NUCLEOTIDE SEQUENCE [LARGE SCALE GENOMIC DNA]</scope>
    <source>
        <strain evidence="10">B10K-DU-029-50</strain>
        <tissue evidence="10">Heart</tissue>
    </source>
</reference>